<comment type="caution">
    <text evidence="1">The sequence shown here is derived from an EMBL/GenBank/DDBJ whole genome shotgun (WGS) entry which is preliminary data.</text>
</comment>
<accession>A0A1J8Q7K7</accession>
<protein>
    <submittedName>
        <fullName evidence="1">Uncharacterized protein</fullName>
    </submittedName>
</protein>
<proteinExistence type="predicted"/>
<gene>
    <name evidence="1" type="ORF">AZE42_10530</name>
</gene>
<dbReference type="OrthoDB" id="2841294at2759"/>
<sequence length="123" mass="13399">MERWITCEMRRTSIAPEIFRYGDNFCPGQEVTTQVIQPESMASCIQVGIALAINNCENGICPAPAEALGCVLYAGPWTPEDHQSGGFFTVTLPSYLGDDPAISTLTHLCPLGARELQFIAIIH</sequence>
<dbReference type="EMBL" id="LVVM01001887">
    <property type="protein sequence ID" value="OJA17646.1"/>
    <property type="molecule type" value="Genomic_DNA"/>
</dbReference>
<dbReference type="AlphaFoldDB" id="A0A1J8Q7K7"/>
<reference evidence="1 2" key="1">
    <citation type="submission" date="2016-03" db="EMBL/GenBank/DDBJ databases">
        <title>Comparative genomics of the ectomycorrhizal sister species Rhizopogon vinicolor and Rhizopogon vesiculosus (Basidiomycota: Boletales) reveals a divergence of the mating type B locus.</title>
        <authorList>
            <person name="Mujic A.B."/>
            <person name="Kuo A."/>
            <person name="Tritt A."/>
            <person name="Lipzen A."/>
            <person name="Chen C."/>
            <person name="Johnson J."/>
            <person name="Sharma A."/>
            <person name="Barry K."/>
            <person name="Grigoriev I.V."/>
            <person name="Spatafora J.W."/>
        </authorList>
    </citation>
    <scope>NUCLEOTIDE SEQUENCE [LARGE SCALE GENOMIC DNA]</scope>
    <source>
        <strain evidence="1 2">AM-OR11-056</strain>
    </source>
</reference>
<keyword evidence="2" id="KW-1185">Reference proteome</keyword>
<organism evidence="1 2">
    <name type="scientific">Rhizopogon vesiculosus</name>
    <dbReference type="NCBI Taxonomy" id="180088"/>
    <lineage>
        <taxon>Eukaryota</taxon>
        <taxon>Fungi</taxon>
        <taxon>Dikarya</taxon>
        <taxon>Basidiomycota</taxon>
        <taxon>Agaricomycotina</taxon>
        <taxon>Agaricomycetes</taxon>
        <taxon>Agaricomycetidae</taxon>
        <taxon>Boletales</taxon>
        <taxon>Suillineae</taxon>
        <taxon>Rhizopogonaceae</taxon>
        <taxon>Rhizopogon</taxon>
    </lineage>
</organism>
<evidence type="ECO:0000313" key="2">
    <source>
        <dbReference type="Proteomes" id="UP000183567"/>
    </source>
</evidence>
<name>A0A1J8Q7K7_9AGAM</name>
<dbReference type="Proteomes" id="UP000183567">
    <property type="component" value="Unassembled WGS sequence"/>
</dbReference>
<evidence type="ECO:0000313" key="1">
    <source>
        <dbReference type="EMBL" id="OJA17646.1"/>
    </source>
</evidence>